<evidence type="ECO:0000313" key="7">
    <source>
        <dbReference type="Proteomes" id="UP000008827"/>
    </source>
</evidence>
<dbReference type="GO" id="GO:0006284">
    <property type="term" value="P:base-excision repair"/>
    <property type="evidence" value="ECO:0000318"/>
    <property type="project" value="GO_Central"/>
</dbReference>
<dbReference type="Gramene" id="KRH13034">
    <property type="protein sequence ID" value="KRH13034"/>
    <property type="gene ID" value="GLYMA_15G212000"/>
</dbReference>
<comment type="cofactor">
    <cofactor evidence="1">
        <name>Mg(2+)</name>
        <dbReference type="ChEBI" id="CHEBI:18420"/>
    </cofactor>
</comment>
<accession>K7MCS2</accession>
<dbReference type="GO" id="GO:0008081">
    <property type="term" value="F:phosphoric diester hydrolase activity"/>
    <property type="evidence" value="ECO:0000318"/>
    <property type="project" value="GO_Central"/>
</dbReference>
<dbReference type="PANTHER" id="PTHR22748:SF11">
    <property type="entry name" value="OS07G0184032 PROTEIN"/>
    <property type="match status" value="1"/>
</dbReference>
<keyword evidence="2" id="KW-0479">Metal-binding</keyword>
<organism evidence="5">
    <name type="scientific">Glycine max</name>
    <name type="common">Soybean</name>
    <name type="synonym">Glycine hispida</name>
    <dbReference type="NCBI Taxonomy" id="3847"/>
    <lineage>
        <taxon>Eukaryota</taxon>
        <taxon>Viridiplantae</taxon>
        <taxon>Streptophyta</taxon>
        <taxon>Embryophyta</taxon>
        <taxon>Tracheophyta</taxon>
        <taxon>Spermatophyta</taxon>
        <taxon>Magnoliopsida</taxon>
        <taxon>eudicotyledons</taxon>
        <taxon>Gunneridae</taxon>
        <taxon>Pentapetalae</taxon>
        <taxon>rosids</taxon>
        <taxon>fabids</taxon>
        <taxon>Fabales</taxon>
        <taxon>Fabaceae</taxon>
        <taxon>Papilionoideae</taxon>
        <taxon>50 kb inversion clade</taxon>
        <taxon>NPAAA clade</taxon>
        <taxon>indigoferoid/millettioid clade</taxon>
        <taxon>Phaseoleae</taxon>
        <taxon>Glycine</taxon>
        <taxon>Glycine subgen. Soja</taxon>
    </lineage>
</organism>
<evidence type="ECO:0000313" key="5">
    <source>
        <dbReference type="EMBL" id="KRH13034.1"/>
    </source>
</evidence>
<sequence length="137" mass="15211">MNIISYNVRGLGRGVIWPAIRRMVIEQHIDMLCLQETKKEMVEKSMCAALWGGSEIGWESYPSSNSAGGILCIWNVNSFRVENKISGTEVSDNQRSKILNGLGPQSTVVDLSMIGQWSEKVLGAKSFCWIPYAVEIA</sequence>
<evidence type="ECO:0000256" key="4">
    <source>
        <dbReference type="ARBA" id="ARBA00022842"/>
    </source>
</evidence>
<reference evidence="6" key="2">
    <citation type="submission" date="2018-02" db="UniProtKB">
        <authorList>
            <consortium name="EnsemblPlants"/>
        </authorList>
    </citation>
    <scope>IDENTIFICATION</scope>
    <source>
        <strain evidence="6">Williams 82</strain>
    </source>
</reference>
<dbReference type="SMR" id="K7MCS2"/>
<dbReference type="Proteomes" id="UP000008827">
    <property type="component" value="Chromosome 15"/>
</dbReference>
<dbReference type="EnsemblPlants" id="KRH13034">
    <property type="protein sequence ID" value="KRH13034"/>
    <property type="gene ID" value="GLYMA_15G212000"/>
</dbReference>
<evidence type="ECO:0000313" key="6">
    <source>
        <dbReference type="EnsemblPlants" id="KRH13034"/>
    </source>
</evidence>
<dbReference type="HOGENOM" id="CLU_1868819_0_0_1"/>
<dbReference type="InParanoid" id="K7MCS2"/>
<dbReference type="GO" id="GO:0005634">
    <property type="term" value="C:nucleus"/>
    <property type="evidence" value="ECO:0000318"/>
    <property type="project" value="GO_Central"/>
</dbReference>
<reference evidence="5" key="3">
    <citation type="submission" date="2018-07" db="EMBL/GenBank/DDBJ databases">
        <title>WGS assembly of Glycine max.</title>
        <authorList>
            <person name="Schmutz J."/>
            <person name="Cannon S."/>
            <person name="Schlueter J."/>
            <person name="Ma J."/>
            <person name="Mitros T."/>
            <person name="Nelson W."/>
            <person name="Hyten D."/>
            <person name="Song Q."/>
            <person name="Thelen J."/>
            <person name="Cheng J."/>
            <person name="Xu D."/>
            <person name="Hellsten U."/>
            <person name="May G."/>
            <person name="Yu Y."/>
            <person name="Sakurai T."/>
            <person name="Umezawa T."/>
            <person name="Bhattacharyya M."/>
            <person name="Sandhu D."/>
            <person name="Valliyodan B."/>
            <person name="Lindquist E."/>
            <person name="Peto M."/>
            <person name="Grant D."/>
            <person name="Shu S."/>
            <person name="Goodstein D."/>
            <person name="Barry K."/>
            <person name="Futrell-Griggs M."/>
            <person name="Abernathy B."/>
            <person name="Du J."/>
            <person name="Tian Z."/>
            <person name="Zhu L."/>
            <person name="Gill N."/>
            <person name="Joshi T."/>
            <person name="Libault M."/>
            <person name="Sethuraman A."/>
            <person name="Zhang X."/>
            <person name="Shinozaki K."/>
            <person name="Nguyen H."/>
            <person name="Wing R."/>
            <person name="Cregan P."/>
            <person name="Specht J."/>
            <person name="Grimwood J."/>
            <person name="Rokhsar D."/>
            <person name="Stacey G."/>
            <person name="Shoemaker R."/>
            <person name="Jackson S."/>
        </authorList>
    </citation>
    <scope>NUCLEOTIDE SEQUENCE</scope>
    <source>
        <tissue evidence="5">Callus</tissue>
    </source>
</reference>
<dbReference type="PaxDb" id="3847-GLYMA15G27765.1"/>
<dbReference type="GO" id="GO:0003906">
    <property type="term" value="F:DNA-(apurinic or apyrimidinic site) endonuclease activity"/>
    <property type="evidence" value="ECO:0000318"/>
    <property type="project" value="GO_Central"/>
</dbReference>
<evidence type="ECO:0000256" key="3">
    <source>
        <dbReference type="ARBA" id="ARBA00022801"/>
    </source>
</evidence>
<reference evidence="5 6" key="1">
    <citation type="journal article" date="2010" name="Nature">
        <title>Genome sequence of the palaeopolyploid soybean.</title>
        <authorList>
            <person name="Schmutz J."/>
            <person name="Cannon S.B."/>
            <person name="Schlueter J."/>
            <person name="Ma J."/>
            <person name="Mitros T."/>
            <person name="Nelson W."/>
            <person name="Hyten D.L."/>
            <person name="Song Q."/>
            <person name="Thelen J.J."/>
            <person name="Cheng J."/>
            <person name="Xu D."/>
            <person name="Hellsten U."/>
            <person name="May G.D."/>
            <person name="Yu Y."/>
            <person name="Sakurai T."/>
            <person name="Umezawa T."/>
            <person name="Bhattacharyya M.K."/>
            <person name="Sandhu D."/>
            <person name="Valliyodan B."/>
            <person name="Lindquist E."/>
            <person name="Peto M."/>
            <person name="Grant D."/>
            <person name="Shu S."/>
            <person name="Goodstein D."/>
            <person name="Barry K."/>
            <person name="Futrell-Griggs M."/>
            <person name="Abernathy B."/>
            <person name="Du J."/>
            <person name="Tian Z."/>
            <person name="Zhu L."/>
            <person name="Gill N."/>
            <person name="Joshi T."/>
            <person name="Libault M."/>
            <person name="Sethuraman A."/>
            <person name="Zhang X.-C."/>
            <person name="Shinozaki K."/>
            <person name="Nguyen H.T."/>
            <person name="Wing R.A."/>
            <person name="Cregan P."/>
            <person name="Specht J."/>
            <person name="Grimwood J."/>
            <person name="Rokhsar D."/>
            <person name="Stacey G."/>
            <person name="Shoemaker R.C."/>
            <person name="Jackson S.A."/>
        </authorList>
    </citation>
    <scope>NUCLEOTIDE SEQUENCE</scope>
    <source>
        <strain evidence="6">cv. Williams 82</strain>
        <tissue evidence="5">Callus</tissue>
    </source>
</reference>
<dbReference type="AlphaFoldDB" id="K7MCS2"/>
<evidence type="ECO:0000256" key="2">
    <source>
        <dbReference type="ARBA" id="ARBA00022723"/>
    </source>
</evidence>
<gene>
    <name evidence="5" type="ORF">GLYMA_15G212000</name>
</gene>
<dbReference type="SUPFAM" id="SSF56219">
    <property type="entry name" value="DNase I-like"/>
    <property type="match status" value="1"/>
</dbReference>
<evidence type="ECO:0000256" key="1">
    <source>
        <dbReference type="ARBA" id="ARBA00001946"/>
    </source>
</evidence>
<name>K7MCS2_SOYBN</name>
<evidence type="ECO:0008006" key="8">
    <source>
        <dbReference type="Google" id="ProtNLM"/>
    </source>
</evidence>
<keyword evidence="7" id="KW-1185">Reference proteome</keyword>
<dbReference type="InterPro" id="IPR036691">
    <property type="entry name" value="Endo/exonu/phosph_ase_sf"/>
</dbReference>
<dbReference type="GO" id="GO:0046872">
    <property type="term" value="F:metal ion binding"/>
    <property type="evidence" value="ECO:0007669"/>
    <property type="project" value="UniProtKB-KW"/>
</dbReference>
<dbReference type="Gene3D" id="3.60.10.10">
    <property type="entry name" value="Endonuclease/exonuclease/phosphatase"/>
    <property type="match status" value="1"/>
</dbReference>
<dbReference type="GO" id="GO:0008311">
    <property type="term" value="F:double-stranded DNA 3'-5' DNA exonuclease activity"/>
    <property type="evidence" value="ECO:0000318"/>
    <property type="project" value="GO_Central"/>
</dbReference>
<proteinExistence type="predicted"/>
<dbReference type="EMBL" id="CM000848">
    <property type="protein sequence ID" value="KRH13034.1"/>
    <property type="molecule type" value="Genomic_DNA"/>
</dbReference>
<keyword evidence="4" id="KW-0460">Magnesium</keyword>
<keyword evidence="3" id="KW-0378">Hydrolase</keyword>
<dbReference type="PANTHER" id="PTHR22748">
    <property type="entry name" value="AP ENDONUCLEASE"/>
    <property type="match status" value="1"/>
</dbReference>
<dbReference type="InterPro" id="IPR004808">
    <property type="entry name" value="AP_endonuc_1"/>
</dbReference>
<protein>
    <recommendedName>
        <fullName evidence="8">Endonuclease/exonuclease/phosphatase domain-containing protein</fullName>
    </recommendedName>
</protein>